<evidence type="ECO:0000256" key="5">
    <source>
        <dbReference type="ARBA" id="ARBA00023163"/>
    </source>
</evidence>
<dbReference type="InterPro" id="IPR050397">
    <property type="entry name" value="Env_Response_Regulators"/>
</dbReference>
<reference evidence="7" key="1">
    <citation type="submission" date="2016-10" db="EMBL/GenBank/DDBJ databases">
        <authorList>
            <person name="Chevignon G."/>
        </authorList>
    </citation>
    <scope>NUCLEOTIDE SEQUENCE [LARGE SCALE GENOMIC DNA]</scope>
    <source>
        <strain evidence="7">ZA17</strain>
    </source>
</reference>
<dbReference type="PANTHER" id="PTHR24567:SF68">
    <property type="entry name" value="DNA-BINDING TRANSCRIPTIONAL DUAL REGULATOR CRP"/>
    <property type="match status" value="1"/>
</dbReference>
<dbReference type="SUPFAM" id="SSF46785">
    <property type="entry name" value="Winged helix' DNA-binding domain"/>
    <property type="match status" value="1"/>
</dbReference>
<dbReference type="InterPro" id="IPR000595">
    <property type="entry name" value="cNMP-bd_dom"/>
</dbReference>
<evidence type="ECO:0000256" key="1">
    <source>
        <dbReference type="ARBA" id="ARBA00022566"/>
    </source>
</evidence>
<evidence type="ECO:0000256" key="3">
    <source>
        <dbReference type="ARBA" id="ARBA00023125"/>
    </source>
</evidence>
<keyword evidence="1" id="KW-0547">Nucleotide-binding</keyword>
<dbReference type="PANTHER" id="PTHR24567">
    <property type="entry name" value="CRP FAMILY TRANSCRIPTIONAL REGULATORY PROTEIN"/>
    <property type="match status" value="1"/>
</dbReference>
<dbReference type="AlphaFoldDB" id="A0A2D3TC12"/>
<keyword evidence="5" id="KW-0804">Transcription</keyword>
<dbReference type="Proteomes" id="UP000229055">
    <property type="component" value="Chromosome"/>
</dbReference>
<keyword evidence="2" id="KW-0805">Transcription regulation</keyword>
<dbReference type="SUPFAM" id="SSF51206">
    <property type="entry name" value="cAMP-binding domain-like"/>
    <property type="match status" value="1"/>
</dbReference>
<keyword evidence="4" id="KW-0114">cAMP</keyword>
<dbReference type="Pfam" id="PF00027">
    <property type="entry name" value="cNMP_binding"/>
    <property type="match status" value="1"/>
</dbReference>
<dbReference type="PROSITE" id="PS51063">
    <property type="entry name" value="HTH_CRP_2"/>
    <property type="match status" value="1"/>
</dbReference>
<dbReference type="InterPro" id="IPR012318">
    <property type="entry name" value="HTH_CRP"/>
</dbReference>
<gene>
    <name evidence="6" type="ORF">BJP43_02400</name>
</gene>
<keyword evidence="3" id="KW-0238">DNA-binding</keyword>
<keyword evidence="1" id="KW-0116">cAMP-binding</keyword>
<dbReference type="RefSeq" id="WP_100096182.1">
    <property type="nucleotide sequence ID" value="NZ_CP017613.1"/>
</dbReference>
<evidence type="ECO:0000313" key="6">
    <source>
        <dbReference type="EMBL" id="ATW33315.1"/>
    </source>
</evidence>
<reference evidence="7" key="2">
    <citation type="submission" date="2017-11" db="EMBL/GenBank/DDBJ databases">
        <title>PacBio sequencing of new strain of the secondary endosymbiont Candidatus Hamiltonella defensa.</title>
        <authorList>
            <person name="Strand M.R."/>
            <person name="Oliver K."/>
        </authorList>
    </citation>
    <scope>NUCLEOTIDE SEQUENCE [LARGE SCALE GENOMIC DNA]</scope>
    <source>
        <strain evidence="7">ZA17</strain>
    </source>
</reference>
<protein>
    <submittedName>
        <fullName evidence="6">Transcriptional regulator Crp</fullName>
    </submittedName>
</protein>
<dbReference type="GO" id="GO:0003677">
    <property type="term" value="F:DNA binding"/>
    <property type="evidence" value="ECO:0007669"/>
    <property type="project" value="UniProtKB-KW"/>
</dbReference>
<dbReference type="NCBIfam" id="NF008732">
    <property type="entry name" value="PRK11753.1"/>
    <property type="match status" value="1"/>
</dbReference>
<dbReference type="Gene3D" id="2.60.120.10">
    <property type="entry name" value="Jelly Rolls"/>
    <property type="match status" value="1"/>
</dbReference>
<name>A0A2D3TC12_9ENTR</name>
<dbReference type="GO" id="GO:0030552">
    <property type="term" value="F:cAMP binding"/>
    <property type="evidence" value="ECO:0007669"/>
    <property type="project" value="UniProtKB-KW"/>
</dbReference>
<dbReference type="PROSITE" id="PS50042">
    <property type="entry name" value="CNMP_BINDING_3"/>
    <property type="match status" value="1"/>
</dbReference>
<evidence type="ECO:0000256" key="2">
    <source>
        <dbReference type="ARBA" id="ARBA00023015"/>
    </source>
</evidence>
<dbReference type="InterPro" id="IPR036390">
    <property type="entry name" value="WH_DNA-bd_sf"/>
</dbReference>
<dbReference type="Pfam" id="PF13545">
    <property type="entry name" value="HTH_Crp_2"/>
    <property type="match status" value="1"/>
</dbReference>
<evidence type="ECO:0000313" key="7">
    <source>
        <dbReference type="Proteomes" id="UP000229055"/>
    </source>
</evidence>
<dbReference type="FunFam" id="1.10.10.10:FF:000006">
    <property type="entry name" value="cAMP-activated global transcriptional regulator CRP"/>
    <property type="match status" value="1"/>
</dbReference>
<dbReference type="InterPro" id="IPR036388">
    <property type="entry name" value="WH-like_DNA-bd_sf"/>
</dbReference>
<dbReference type="Gene3D" id="1.10.10.10">
    <property type="entry name" value="Winged helix-like DNA-binding domain superfamily/Winged helix DNA-binding domain"/>
    <property type="match status" value="1"/>
</dbReference>
<dbReference type="InterPro" id="IPR014710">
    <property type="entry name" value="RmlC-like_jellyroll"/>
</dbReference>
<evidence type="ECO:0000256" key="4">
    <source>
        <dbReference type="ARBA" id="ARBA00023149"/>
    </source>
</evidence>
<proteinExistence type="predicted"/>
<dbReference type="CDD" id="cd00092">
    <property type="entry name" value="HTH_CRP"/>
    <property type="match status" value="1"/>
</dbReference>
<dbReference type="CDD" id="cd00038">
    <property type="entry name" value="CAP_ED"/>
    <property type="match status" value="1"/>
</dbReference>
<dbReference type="GO" id="GO:0005829">
    <property type="term" value="C:cytosol"/>
    <property type="evidence" value="ECO:0007669"/>
    <property type="project" value="TreeGrafter"/>
</dbReference>
<organism evidence="6 7">
    <name type="scientific">Candidatus Williamhamiltonella defendens</name>
    <dbReference type="NCBI Taxonomy" id="138072"/>
    <lineage>
        <taxon>Bacteria</taxon>
        <taxon>Pseudomonadati</taxon>
        <taxon>Pseudomonadota</taxon>
        <taxon>Gammaproteobacteria</taxon>
        <taxon>Enterobacterales</taxon>
        <taxon>Enterobacteriaceae</taxon>
        <taxon>aphid secondary symbionts</taxon>
        <taxon>Candidatus Williamhamiltonella</taxon>
    </lineage>
</organism>
<accession>A0A2D3TC12</accession>
<dbReference type="PRINTS" id="PR00034">
    <property type="entry name" value="HTHCRP"/>
</dbReference>
<dbReference type="SMART" id="SM00100">
    <property type="entry name" value="cNMP"/>
    <property type="match status" value="1"/>
</dbReference>
<dbReference type="EMBL" id="CP017613">
    <property type="protein sequence ID" value="ATW33315.1"/>
    <property type="molecule type" value="Genomic_DNA"/>
</dbReference>
<dbReference type="SMART" id="SM00419">
    <property type="entry name" value="HTH_CRP"/>
    <property type="match status" value="1"/>
</dbReference>
<dbReference type="GO" id="GO:0003700">
    <property type="term" value="F:DNA-binding transcription factor activity"/>
    <property type="evidence" value="ECO:0007669"/>
    <property type="project" value="TreeGrafter"/>
</dbReference>
<sequence>MLLSAQKMDSTFEWFLSHCNIRTYPPKINLVSEDCESQTLYYIVKGSLISLMKSQNGEEIILSHLNRGNFIGEIGLFLAAQPQGTWIRVKTPSELAEISYKKFRTLVQINPDILIRLSAQMASRLKTTSEKIGELAFLDVATRVGQTLIKLAHQPDAMTHPDGMQIKSTRLEIGQMAGCSRETVGRALKTLERQNLISAHGKTIVVLNPWLKYLSGQDTTIQA</sequence>
<dbReference type="InterPro" id="IPR018490">
    <property type="entry name" value="cNMP-bd_dom_sf"/>
</dbReference>